<dbReference type="GO" id="GO:0009306">
    <property type="term" value="P:protein secretion"/>
    <property type="evidence" value="ECO:0007669"/>
    <property type="project" value="TreeGrafter"/>
</dbReference>
<dbReference type="InterPro" id="IPR039600">
    <property type="entry name" value="TANGO6/Rtp1"/>
</dbReference>
<dbReference type="InParanoid" id="A0A1V9XWG3"/>
<dbReference type="AlphaFoldDB" id="A0A1V9XWG3"/>
<organism evidence="6 7">
    <name type="scientific">Tropilaelaps mercedesae</name>
    <dbReference type="NCBI Taxonomy" id="418985"/>
    <lineage>
        <taxon>Eukaryota</taxon>
        <taxon>Metazoa</taxon>
        <taxon>Ecdysozoa</taxon>
        <taxon>Arthropoda</taxon>
        <taxon>Chelicerata</taxon>
        <taxon>Arachnida</taxon>
        <taxon>Acari</taxon>
        <taxon>Parasitiformes</taxon>
        <taxon>Mesostigmata</taxon>
        <taxon>Gamasina</taxon>
        <taxon>Dermanyssoidea</taxon>
        <taxon>Laelapidae</taxon>
        <taxon>Tropilaelaps</taxon>
    </lineage>
</organism>
<dbReference type="SUPFAM" id="SSF48371">
    <property type="entry name" value="ARM repeat"/>
    <property type="match status" value="2"/>
</dbReference>
<reference evidence="6 7" key="1">
    <citation type="journal article" date="2017" name="Gigascience">
        <title>Draft genome of the honey bee ectoparasitic mite, Tropilaelaps mercedesae, is shaped by the parasitic life history.</title>
        <authorList>
            <person name="Dong X."/>
            <person name="Armstrong S.D."/>
            <person name="Xia D."/>
            <person name="Makepeace B.L."/>
            <person name="Darby A.C."/>
            <person name="Kadowaki T."/>
        </authorList>
    </citation>
    <scope>NUCLEOTIDE SEQUENCE [LARGE SCALE GENOMIC DNA]</scope>
    <source>
        <strain evidence="6">Wuxi-XJTLU</strain>
    </source>
</reference>
<comment type="similarity">
    <text evidence="1">Belongs to the Tango6 family.</text>
</comment>
<evidence type="ECO:0000313" key="6">
    <source>
        <dbReference type="EMBL" id="OQR77781.1"/>
    </source>
</evidence>
<protein>
    <submittedName>
        <fullName evidence="6">Uncharacterized protein</fullName>
    </submittedName>
</protein>
<dbReference type="Proteomes" id="UP000192247">
    <property type="component" value="Unassembled WGS sequence"/>
</dbReference>
<evidence type="ECO:0000256" key="1">
    <source>
        <dbReference type="ARBA" id="ARBA00005724"/>
    </source>
</evidence>
<dbReference type="Pfam" id="PF23565">
    <property type="entry name" value="ARM_TANGO6"/>
    <property type="match status" value="1"/>
</dbReference>
<evidence type="ECO:0000256" key="2">
    <source>
        <dbReference type="ARBA" id="ARBA00022737"/>
    </source>
</evidence>
<dbReference type="OrthoDB" id="39591at2759"/>
<dbReference type="InterPro" id="IPR057407">
    <property type="entry name" value="HEAT_TANGO6"/>
</dbReference>
<dbReference type="InterPro" id="IPR000357">
    <property type="entry name" value="HEAT"/>
</dbReference>
<accession>A0A1V9XWG3</accession>
<keyword evidence="2" id="KW-0677">Repeat</keyword>
<keyword evidence="7" id="KW-1185">Reference proteome</keyword>
<dbReference type="InterPro" id="IPR016024">
    <property type="entry name" value="ARM-type_fold"/>
</dbReference>
<feature type="domain" description="RNA polymerase II assembly factor Rtp1 C-terminal" evidence="3">
    <location>
        <begin position="712"/>
        <end position="819"/>
    </location>
</feature>
<dbReference type="Pfam" id="PF10363">
    <property type="entry name" value="RTP1_C1"/>
    <property type="match status" value="1"/>
</dbReference>
<comment type="caution">
    <text evidence="6">The sequence shown here is derived from an EMBL/GenBank/DDBJ whole genome shotgun (WGS) entry which is preliminary data.</text>
</comment>
<dbReference type="Pfam" id="PF02985">
    <property type="entry name" value="HEAT"/>
    <property type="match status" value="1"/>
</dbReference>
<dbReference type="Pfam" id="PF25267">
    <property type="entry name" value="TANGO6_N"/>
    <property type="match status" value="1"/>
</dbReference>
<dbReference type="InterPro" id="IPR011989">
    <property type="entry name" value="ARM-like"/>
</dbReference>
<evidence type="ECO:0000259" key="3">
    <source>
        <dbReference type="Pfam" id="PF10363"/>
    </source>
</evidence>
<sequence length="968" mass="109316">MDTCAISLNEIFSALERLKDDDWESSHPLQTLLAEQQMAVSTDPPWRRAQLISILLERLSQVASLKLQKSPMFSVSQRKTLSQAFDFLVGYAIRPYLIPAIWRSIQKTLTTDMRTALEEHRRIVRSVHFILHFASTTHVGPLFYEKHLSDLLLAMFQLCYAPIRKVDCAEFEKKPKGERSNGLTSLLHSVRTESADEFVTVESVVAELHSDRLELLPKLDEVLTGLFQPAVIKCLLEILSHKNPAWLRKACSTKLSRALFADNGLAHLLIAMGDSFDSDVAEWRQVEAFASLVARCPSFADRRTYLTNIGEQLRKILFVCKDPVQFRLLVAVLNSLLAADPMLAADCIVSRCFNNFVDFLSGRGQLMSMELRQHFEFVSNALDVLPQDAILLELFAMFMPIYLRVALFSHGSVSAMRKQTNEMLGKLADKLDEGAQVMISVLDPYEVRFQMHPHAKSSFADDGGVQLTTNENHTQNLGHHLSVDSHVDFFIALSKARPSLIPKLFLALLKRFNRFEEDVFTGEDVFFRVFVASLIAALNPLVQKLLHGNIEFLTEFALVNLQRYLSAPATVNDDDSLGLTLGILETLASNSDQLSPTGLSKLKLTARLLEDIPGYRRKRCAELGRVIGELEVMQEIKRFEESDSFISWKFAPLASKILLNIEWKLGKGPETYEENQADFPEPSLEELVKRRIHRNKKLNNASVYGTLSDYRSVKDHLQNPDVATRGRGFIQLRKLLSARNSEVFQDLDTVSELCRQSMEDEDSYIYLGAVQCFAQLVELDTARQLPVLTDVLSNSSCKDNRMRVLLAECLARSIPAFGDMMPIYSQRLIEVLLGCCGDAEDLMRVFGCSLLGEVLGKVSNIERIFRQSLNVLVALMTSDPSEMVRWAAAEGLAALVRSQDKTLLIKDYSGEVRDLHRVAKHLYANSDDQRLRSHLQELLLSLGDIAKMLIQGSGKDQMYNFQIRKMTL</sequence>
<proteinExistence type="inferred from homology"/>
<gene>
    <name evidence="6" type="ORF">BIW11_06847</name>
</gene>
<dbReference type="EMBL" id="MNPL01003062">
    <property type="protein sequence ID" value="OQR77781.1"/>
    <property type="molecule type" value="Genomic_DNA"/>
</dbReference>
<evidence type="ECO:0000259" key="5">
    <source>
        <dbReference type="Pfam" id="PF25267"/>
    </source>
</evidence>
<dbReference type="PANTHER" id="PTHR20959:SF1">
    <property type="entry name" value="TRANSPORT AND GOLGI ORGANIZATION PROTEIN 6 HOMOLOG"/>
    <property type="match status" value="1"/>
</dbReference>
<dbReference type="InterPro" id="IPR057347">
    <property type="entry name" value="TANGO6_N"/>
</dbReference>
<dbReference type="Gene3D" id="1.25.10.10">
    <property type="entry name" value="Leucine-rich Repeat Variant"/>
    <property type="match status" value="1"/>
</dbReference>
<name>A0A1V9XWG3_9ACAR</name>
<feature type="domain" description="TANGO6 HEAT repeat" evidence="4">
    <location>
        <begin position="260"/>
        <end position="478"/>
    </location>
</feature>
<feature type="domain" description="TANGO6 N-terminal" evidence="5">
    <location>
        <begin position="72"/>
        <end position="175"/>
    </location>
</feature>
<evidence type="ECO:0000313" key="7">
    <source>
        <dbReference type="Proteomes" id="UP000192247"/>
    </source>
</evidence>
<evidence type="ECO:0000259" key="4">
    <source>
        <dbReference type="Pfam" id="PF23565"/>
    </source>
</evidence>
<dbReference type="InterPro" id="IPR019451">
    <property type="entry name" value="Rtp1_C1"/>
</dbReference>
<dbReference type="PANTHER" id="PTHR20959">
    <property type="entry name" value="TRANSPORT AND GOLGI ORGANIZATION PROTEIN 6 FAMILY MEMBER"/>
    <property type="match status" value="1"/>
</dbReference>